<dbReference type="PROSITE" id="PS50089">
    <property type="entry name" value="ZF_RING_2"/>
    <property type="match status" value="2"/>
</dbReference>
<protein>
    <recommendedName>
        <fullName evidence="6">RING-type domain-containing protein</fullName>
    </recommendedName>
</protein>
<dbReference type="OrthoDB" id="8062037at2759"/>
<evidence type="ECO:0000256" key="4">
    <source>
        <dbReference type="PROSITE-ProRule" id="PRU00175"/>
    </source>
</evidence>
<dbReference type="Gene3D" id="3.30.40.10">
    <property type="entry name" value="Zinc/RING finger domain, C3HC4 (zinc finger)"/>
    <property type="match status" value="2"/>
</dbReference>
<sequence>MAQNQAQAGAPSNHVPPHIRIETPIFQSPWYFTVPTPPMAPAPATANSAPSTTSTTPSPAPTHTAYPIYYTTIGNPGQQGALILPFFAASGITYFLPPLMMNMTEQSFQGQPPASKAAMMDLELITPSSLPTNMQHECVICQDNLVSDEDPQPIRRMPCGHMWHEDCIFAWLKQSNTCPTCRYEVMTDNEDYNAGVKRRMNERQDHLTAARKVAQAHTTPTVHCECPDHEGSATTHYDSDMITLPYCQHHFNATCLMDHIKKYRPQTSIRDEYVDLHCPKCAAGALLPMADLAPAVERVFQRQCALAKVGCCACVDDIWTDKRLEVTKIAECLHSFHQGCLQDAARIEGYTVPTNLGPHSLELRCPTCRQPGVAEFS</sequence>
<evidence type="ECO:0000256" key="5">
    <source>
        <dbReference type="SAM" id="MobiDB-lite"/>
    </source>
</evidence>
<evidence type="ECO:0000256" key="3">
    <source>
        <dbReference type="ARBA" id="ARBA00022833"/>
    </source>
</evidence>
<dbReference type="GO" id="GO:0008270">
    <property type="term" value="F:zinc ion binding"/>
    <property type="evidence" value="ECO:0007669"/>
    <property type="project" value="UniProtKB-KW"/>
</dbReference>
<keyword evidence="3" id="KW-0862">Zinc</keyword>
<evidence type="ECO:0000313" key="7">
    <source>
        <dbReference type="EMBL" id="OZJ04529.1"/>
    </source>
</evidence>
<evidence type="ECO:0000256" key="1">
    <source>
        <dbReference type="ARBA" id="ARBA00022723"/>
    </source>
</evidence>
<dbReference type="InterPro" id="IPR001841">
    <property type="entry name" value="Znf_RING"/>
</dbReference>
<proteinExistence type="predicted"/>
<name>A0A261Y1N1_9FUNG</name>
<dbReference type="SUPFAM" id="SSF57850">
    <property type="entry name" value="RING/U-box"/>
    <property type="match status" value="2"/>
</dbReference>
<dbReference type="Proteomes" id="UP000242875">
    <property type="component" value="Unassembled WGS sequence"/>
</dbReference>
<dbReference type="InterPro" id="IPR013083">
    <property type="entry name" value="Znf_RING/FYVE/PHD"/>
</dbReference>
<dbReference type="AlphaFoldDB" id="A0A261Y1N1"/>
<evidence type="ECO:0000259" key="6">
    <source>
        <dbReference type="PROSITE" id="PS50089"/>
    </source>
</evidence>
<dbReference type="PANTHER" id="PTHR15710">
    <property type="entry name" value="E3 UBIQUITIN-PROTEIN LIGASE PRAJA"/>
    <property type="match status" value="1"/>
</dbReference>
<feature type="region of interest" description="Disordered" evidence="5">
    <location>
        <begin position="42"/>
        <end position="61"/>
    </location>
</feature>
<reference evidence="7 8" key="1">
    <citation type="journal article" date="2017" name="Mycologia">
        <title>Bifiguratus adelaidae, gen. et sp. nov., a new member of Mucoromycotina in endophytic and soil-dwelling habitats.</title>
        <authorList>
            <person name="Torres-Cruz T.J."/>
            <person name="Billingsley Tobias T.L."/>
            <person name="Almatruk M."/>
            <person name="Hesse C."/>
            <person name="Kuske C.R."/>
            <person name="Desiro A."/>
            <person name="Benucci G.M."/>
            <person name="Bonito G."/>
            <person name="Stajich J.E."/>
            <person name="Dunlap C."/>
            <person name="Arnold A.E."/>
            <person name="Porras-Alfaro A."/>
        </authorList>
    </citation>
    <scope>NUCLEOTIDE SEQUENCE [LARGE SCALE GENOMIC DNA]</scope>
    <source>
        <strain evidence="7 8">AZ0501</strain>
    </source>
</reference>
<organism evidence="7 8">
    <name type="scientific">Bifiguratus adelaidae</name>
    <dbReference type="NCBI Taxonomy" id="1938954"/>
    <lineage>
        <taxon>Eukaryota</taxon>
        <taxon>Fungi</taxon>
        <taxon>Fungi incertae sedis</taxon>
        <taxon>Mucoromycota</taxon>
        <taxon>Mucoromycotina</taxon>
        <taxon>Endogonomycetes</taxon>
        <taxon>Endogonales</taxon>
        <taxon>Endogonales incertae sedis</taxon>
        <taxon>Bifiguratus</taxon>
    </lineage>
</organism>
<feature type="domain" description="RING-type" evidence="6">
    <location>
        <begin position="311"/>
        <end position="369"/>
    </location>
</feature>
<dbReference type="SMART" id="SM00184">
    <property type="entry name" value="RING"/>
    <property type="match status" value="3"/>
</dbReference>
<dbReference type="EMBL" id="MVBO01000037">
    <property type="protein sequence ID" value="OZJ04529.1"/>
    <property type="molecule type" value="Genomic_DNA"/>
</dbReference>
<comment type="caution">
    <text evidence="7">The sequence shown here is derived from an EMBL/GenBank/DDBJ whole genome shotgun (WGS) entry which is preliminary data.</text>
</comment>
<keyword evidence="2 4" id="KW-0863">Zinc-finger</keyword>
<accession>A0A261Y1N1</accession>
<evidence type="ECO:0000256" key="2">
    <source>
        <dbReference type="ARBA" id="ARBA00022771"/>
    </source>
</evidence>
<evidence type="ECO:0000313" key="8">
    <source>
        <dbReference type="Proteomes" id="UP000242875"/>
    </source>
</evidence>
<dbReference type="Pfam" id="PF13639">
    <property type="entry name" value="zf-RING_2"/>
    <property type="match status" value="1"/>
</dbReference>
<keyword evidence="8" id="KW-1185">Reference proteome</keyword>
<feature type="domain" description="RING-type" evidence="6">
    <location>
        <begin position="138"/>
        <end position="182"/>
    </location>
</feature>
<keyword evidence="1" id="KW-0479">Metal-binding</keyword>
<gene>
    <name evidence="7" type="ORF">BZG36_03983</name>
</gene>